<evidence type="ECO:0000313" key="2">
    <source>
        <dbReference type="Proteomes" id="UP000037696"/>
    </source>
</evidence>
<name>A0A0M8P1G8_9EURO</name>
<proteinExistence type="predicted"/>
<reference evidence="1 2" key="1">
    <citation type="submission" date="2015-08" db="EMBL/GenBank/DDBJ databases">
        <title>Genome sequencing of Penicillium nordicum.</title>
        <authorList>
            <person name="Nguyen H.D."/>
            <person name="Seifert K.A."/>
        </authorList>
    </citation>
    <scope>NUCLEOTIDE SEQUENCE [LARGE SCALE GENOMIC DNA]</scope>
    <source>
        <strain evidence="1 2">DAOMC 185683</strain>
    </source>
</reference>
<dbReference type="Proteomes" id="UP000037696">
    <property type="component" value="Unassembled WGS sequence"/>
</dbReference>
<accession>A0A0M8P1G8</accession>
<gene>
    <name evidence="1" type="ORF">ACN38_g9816</name>
</gene>
<sequence>MTTEKIAGAIRAQFSNEKDADTFYGKATVKRVLQNDIPNGQFMVRFDKPAPWLGKQLKMGNDVSTRLSTRMDRHRFGVPPALCRPLFCGNV</sequence>
<protein>
    <submittedName>
        <fullName evidence="1">Uncharacterized protein</fullName>
    </submittedName>
</protein>
<keyword evidence="2" id="KW-1185">Reference proteome</keyword>
<dbReference type="AlphaFoldDB" id="A0A0M8P1G8"/>
<dbReference type="OrthoDB" id="10404932at2759"/>
<evidence type="ECO:0000313" key="1">
    <source>
        <dbReference type="EMBL" id="KOS39344.1"/>
    </source>
</evidence>
<organism evidence="1 2">
    <name type="scientific">Penicillium nordicum</name>
    <dbReference type="NCBI Taxonomy" id="229535"/>
    <lineage>
        <taxon>Eukaryota</taxon>
        <taxon>Fungi</taxon>
        <taxon>Dikarya</taxon>
        <taxon>Ascomycota</taxon>
        <taxon>Pezizomycotina</taxon>
        <taxon>Eurotiomycetes</taxon>
        <taxon>Eurotiomycetidae</taxon>
        <taxon>Eurotiales</taxon>
        <taxon>Aspergillaceae</taxon>
        <taxon>Penicillium</taxon>
    </lineage>
</organism>
<comment type="caution">
    <text evidence="1">The sequence shown here is derived from an EMBL/GenBank/DDBJ whole genome shotgun (WGS) entry which is preliminary data.</text>
</comment>
<dbReference type="EMBL" id="LHQQ01000207">
    <property type="protein sequence ID" value="KOS39344.1"/>
    <property type="molecule type" value="Genomic_DNA"/>
</dbReference>